<protein>
    <recommendedName>
        <fullName evidence="3">Stage III sporulation protein AF</fullName>
    </recommendedName>
</protein>
<reference evidence="2" key="1">
    <citation type="submission" date="2015-08" db="EMBL/GenBank/DDBJ databases">
        <title>Complete DNA Sequence of Pseudomonas syringae pv. actinidiae, the Causal Agent of Kiwifruit Canker Disease.</title>
        <authorList>
            <person name="Rikkerink E.H.A."/>
            <person name="Fineran P.C."/>
        </authorList>
    </citation>
    <scope>NUCLEOTIDE SEQUENCE</scope>
    <source>
        <strain evidence="2">DSM 13666</strain>
    </source>
</reference>
<evidence type="ECO:0000313" key="2">
    <source>
        <dbReference type="EMBL" id="KOO38426.1"/>
    </source>
</evidence>
<dbReference type="RefSeq" id="WP_010898940.1">
    <property type="nucleotide sequence ID" value="NZ_CP040441.1"/>
</dbReference>
<gene>
    <name evidence="2" type="ORF">AMD02_05805</name>
</gene>
<evidence type="ECO:0008006" key="3">
    <source>
        <dbReference type="Google" id="ProtNLM"/>
    </source>
</evidence>
<dbReference type="PATRIC" id="fig|136160.3.peg.1454"/>
<dbReference type="OMA" id="IWEIGSE"/>
<keyword evidence="1" id="KW-0812">Transmembrane</keyword>
<dbReference type="InterPro" id="IPR014245">
    <property type="entry name" value="Spore_III_AF"/>
</dbReference>
<dbReference type="AlphaFoldDB" id="A0A0M0KHW5"/>
<sequence>MGFLTDWLTNLILLILLATILELLLPNSMFQRYVRMVVGLLLLVVMLQPVLAIVTEDLDTWFAELSLATSTSELSVESDWNSKKDDIESDMRAYISEQMAVQLKRQVEEEFRETYGVQIQSVDVVIEPTAYESGFHPDQVQSVTVLLTEEADDESVSIEVVSPVQIDLASKTEDIQSVSTEDRMNQKYIHYLAEVWQIPEEMISLVWEGGEQGNGS</sequence>
<dbReference type="NCBIfam" id="TIGR02896">
    <property type="entry name" value="spore_III_AF"/>
    <property type="match status" value="1"/>
</dbReference>
<feature type="transmembrane region" description="Helical" evidence="1">
    <location>
        <begin position="6"/>
        <end position="25"/>
    </location>
</feature>
<proteinExistence type="predicted"/>
<keyword evidence="1" id="KW-0472">Membrane</keyword>
<name>A0A0M0KHW5_ALKHA</name>
<comment type="caution">
    <text evidence="2">The sequence shown here is derived from an EMBL/GenBank/DDBJ whole genome shotgun (WGS) entry which is preliminary data.</text>
</comment>
<keyword evidence="1" id="KW-1133">Transmembrane helix</keyword>
<dbReference type="GeneID" id="87598310"/>
<dbReference type="Pfam" id="PF09581">
    <property type="entry name" value="Spore_III_AF"/>
    <property type="match status" value="1"/>
</dbReference>
<organism evidence="2">
    <name type="scientific">Halalkalibacterium halodurans</name>
    <name type="common">Bacillus halodurans</name>
    <dbReference type="NCBI Taxonomy" id="86665"/>
    <lineage>
        <taxon>Bacteria</taxon>
        <taxon>Bacillati</taxon>
        <taxon>Bacillota</taxon>
        <taxon>Bacilli</taxon>
        <taxon>Bacillales</taxon>
        <taxon>Bacillaceae</taxon>
        <taxon>Halalkalibacterium (ex Joshi et al. 2022)</taxon>
    </lineage>
</organism>
<feature type="transmembrane region" description="Helical" evidence="1">
    <location>
        <begin position="37"/>
        <end position="55"/>
    </location>
</feature>
<accession>A0A0M0KHW5</accession>
<dbReference type="EMBL" id="LILD01000001">
    <property type="protein sequence ID" value="KOO38426.1"/>
    <property type="molecule type" value="Genomic_DNA"/>
</dbReference>
<evidence type="ECO:0000256" key="1">
    <source>
        <dbReference type="SAM" id="Phobius"/>
    </source>
</evidence>